<protein>
    <submittedName>
        <fullName evidence="1">Uncharacterized protein</fullName>
    </submittedName>
</protein>
<evidence type="ECO:0000313" key="3">
    <source>
        <dbReference type="Proteomes" id="UP000663873"/>
    </source>
</evidence>
<evidence type="ECO:0000313" key="2">
    <source>
        <dbReference type="EMBL" id="CAF5109489.1"/>
    </source>
</evidence>
<dbReference type="Proteomes" id="UP000663848">
    <property type="component" value="Unassembled WGS sequence"/>
</dbReference>
<keyword evidence="3" id="KW-1185">Reference proteome</keyword>
<comment type="caution">
    <text evidence="1">The sequence shown here is derived from an EMBL/GenBank/DDBJ whole genome shotgun (WGS) entry which is preliminary data.</text>
</comment>
<evidence type="ECO:0000313" key="1">
    <source>
        <dbReference type="EMBL" id="CAF4940042.1"/>
    </source>
</evidence>
<organism evidence="1 3">
    <name type="scientific">Rotaria socialis</name>
    <dbReference type="NCBI Taxonomy" id="392032"/>
    <lineage>
        <taxon>Eukaryota</taxon>
        <taxon>Metazoa</taxon>
        <taxon>Spiralia</taxon>
        <taxon>Gnathifera</taxon>
        <taxon>Rotifera</taxon>
        <taxon>Eurotatoria</taxon>
        <taxon>Bdelloidea</taxon>
        <taxon>Philodinida</taxon>
        <taxon>Philodinidae</taxon>
        <taxon>Rotaria</taxon>
    </lineage>
</organism>
<dbReference type="Proteomes" id="UP000663873">
    <property type="component" value="Unassembled WGS sequence"/>
</dbReference>
<dbReference type="AlphaFoldDB" id="A0A821XFM6"/>
<feature type="non-terminal residue" evidence="1">
    <location>
        <position position="80"/>
    </location>
</feature>
<dbReference type="EMBL" id="CAJOBP010088794">
    <property type="protein sequence ID" value="CAF4940042.1"/>
    <property type="molecule type" value="Genomic_DNA"/>
</dbReference>
<dbReference type="EMBL" id="CAJOBR010074802">
    <property type="protein sequence ID" value="CAF5109489.1"/>
    <property type="molecule type" value="Genomic_DNA"/>
</dbReference>
<gene>
    <name evidence="2" type="ORF">QYT958_LOCUS45338</name>
    <name evidence="1" type="ORF">UJA718_LOCUS47277</name>
</gene>
<reference evidence="1" key="1">
    <citation type="submission" date="2021-02" db="EMBL/GenBank/DDBJ databases">
        <authorList>
            <person name="Nowell W R."/>
        </authorList>
    </citation>
    <scope>NUCLEOTIDE SEQUENCE</scope>
</reference>
<accession>A0A821XFM6</accession>
<name>A0A821XFM6_9BILA</name>
<sequence length="80" mass="9122">DVTAASFIEAATTNYTTNTNNPNDLLLVNETNPYSGTYSNYYAAALQQQYHNSLTPYHAVYYQDTSNRYYTNHRTSPIIN</sequence>
<proteinExistence type="predicted"/>
<feature type="non-terminal residue" evidence="1">
    <location>
        <position position="1"/>
    </location>
</feature>